<proteinExistence type="predicted"/>
<feature type="domain" description="Inactive Receiver" evidence="1">
    <location>
        <begin position="8"/>
        <end position="120"/>
    </location>
</feature>
<evidence type="ECO:0000313" key="3">
    <source>
        <dbReference type="Proteomes" id="UP000248987"/>
    </source>
</evidence>
<reference evidence="2 3" key="1">
    <citation type="submission" date="2018-06" db="EMBL/GenBank/DDBJ databases">
        <title>Genomic Encyclopedia of Archaeal and Bacterial Type Strains, Phase II (KMG-II): from individual species to whole genera.</title>
        <authorList>
            <person name="Goeker M."/>
        </authorList>
    </citation>
    <scope>NUCLEOTIDE SEQUENCE [LARGE SCALE GENOMIC DNA]</scope>
    <source>
        <strain evidence="2 3">DSM 12408</strain>
    </source>
</reference>
<dbReference type="EMBL" id="QLLQ01000019">
    <property type="protein sequence ID" value="RAJ19803.1"/>
    <property type="molecule type" value="Genomic_DNA"/>
</dbReference>
<name>A0A327RWE9_9FLAO</name>
<evidence type="ECO:0000313" key="2">
    <source>
        <dbReference type="EMBL" id="RAJ19803.1"/>
    </source>
</evidence>
<keyword evidence="3" id="KW-1185">Reference proteome</keyword>
<dbReference type="SUPFAM" id="SSF52172">
    <property type="entry name" value="CheY-like"/>
    <property type="match status" value="1"/>
</dbReference>
<sequence length="562" mass="65473">MSNILFRNNLFKEIKNFNTLNFFKLEEIPQGGYIKDIDARIHEALERLNNLEVNTITIPISITENFLEFSGLRLGHHIRLTKNLSFNKKPIIFIGSLYEKQLLKLSSLSNILLTPNIFYVNLSKYSLDTIEKAVENLELSNSFSFDFSKYLDKVSFKAPANYQSHHNIDNELCLLRWSEFLGISDQIPEVKNNLKTGLYFKYRNAINPIITVQKGNPYLFQNTAKILLIDDQSEKGWNSFYNAFFELSRHQINFKSLDVDFQLLNTSDIIDSAHETIKSFDPDLVLLDLRLSDSDFDIHVDPRNLTGNKILEKIKLYNKGIQVIIITASNKVWNYEVSMDIGSNGFIVKNSYNNVSEDIKNLKSKIDFAIKRANYLKEVFSTQKKSLGFINKAIKQGTIDEPFGNEMIKYMEIALVMFEQAKSKDGFAYAYLSLFKCLELIVNNLIYEEESNWVIFDGKILRQVFWNSDLKEYLFRDETEFKNNTPSTFEKSAGLCKQLWFYSNEDLKQIYLSIDRRNKFIHPPKDKLNNFVQSNLNKIFDKDGFILLLNQIEKMIFNISQP</sequence>
<organism evidence="2 3">
    <name type="scientific">Gelidibacter algens</name>
    <dbReference type="NCBI Taxonomy" id="49280"/>
    <lineage>
        <taxon>Bacteria</taxon>
        <taxon>Pseudomonadati</taxon>
        <taxon>Bacteroidota</taxon>
        <taxon>Flavobacteriia</taxon>
        <taxon>Flavobacteriales</taxon>
        <taxon>Flavobacteriaceae</taxon>
        <taxon>Gelidibacter</taxon>
    </lineage>
</organism>
<dbReference type="RefSeq" id="WP_111625999.1">
    <property type="nucleotide sequence ID" value="NZ_QLLQ01000019.1"/>
</dbReference>
<gene>
    <name evidence="2" type="ORF">LX77_03433</name>
</gene>
<protein>
    <submittedName>
        <fullName evidence="2">Response regulator receiver domain-containing protein</fullName>
    </submittedName>
</protein>
<comment type="caution">
    <text evidence="2">The sequence shown here is derived from an EMBL/GenBank/DDBJ whole genome shotgun (WGS) entry which is preliminary data.</text>
</comment>
<accession>A0A327RWE9</accession>
<dbReference type="InterPro" id="IPR011006">
    <property type="entry name" value="CheY-like_superfamily"/>
</dbReference>
<dbReference type="Gene3D" id="3.40.50.2300">
    <property type="match status" value="1"/>
</dbReference>
<evidence type="ECO:0000259" key="1">
    <source>
        <dbReference type="Pfam" id="PF22563"/>
    </source>
</evidence>
<dbReference type="Pfam" id="PF22563">
    <property type="entry name" value="iREC"/>
    <property type="match status" value="1"/>
</dbReference>
<dbReference type="Proteomes" id="UP000248987">
    <property type="component" value="Unassembled WGS sequence"/>
</dbReference>
<dbReference type="InterPro" id="IPR054592">
    <property type="entry name" value="iREC"/>
</dbReference>
<dbReference type="AlphaFoldDB" id="A0A327RWE9"/>